<name>A0A444HFF6_9FLAO</name>
<evidence type="ECO:0000313" key="2">
    <source>
        <dbReference type="EMBL" id="RWX03681.1"/>
    </source>
</evidence>
<organism evidence="2 3">
    <name type="scientific">Flavobacterium cerinum</name>
    <dbReference type="NCBI Taxonomy" id="2502784"/>
    <lineage>
        <taxon>Bacteria</taxon>
        <taxon>Pseudomonadati</taxon>
        <taxon>Bacteroidota</taxon>
        <taxon>Flavobacteriia</taxon>
        <taxon>Flavobacteriales</taxon>
        <taxon>Flavobacteriaceae</taxon>
        <taxon>Flavobacterium</taxon>
    </lineage>
</organism>
<dbReference type="OrthoDB" id="1095452at2"/>
<dbReference type="RefSeq" id="WP_128388236.1">
    <property type="nucleotide sequence ID" value="NZ_SBII01000001.1"/>
</dbReference>
<feature type="chain" id="PRO_5019543958" description="TonB C-terminal domain-containing protein" evidence="1">
    <location>
        <begin position="22"/>
        <end position="271"/>
    </location>
</feature>
<comment type="caution">
    <text evidence="2">The sequence shown here is derived from an EMBL/GenBank/DDBJ whole genome shotgun (WGS) entry which is preliminary data.</text>
</comment>
<protein>
    <recommendedName>
        <fullName evidence="4">TonB C-terminal domain-containing protein</fullName>
    </recommendedName>
</protein>
<evidence type="ECO:0008006" key="4">
    <source>
        <dbReference type="Google" id="ProtNLM"/>
    </source>
</evidence>
<keyword evidence="3" id="KW-1185">Reference proteome</keyword>
<reference evidence="2 3" key="1">
    <citation type="submission" date="2019-01" db="EMBL/GenBank/DDBJ databases">
        <title>Flavobacterium sp. nov.,isolated from freshwater.</title>
        <authorList>
            <person name="Zhang R."/>
            <person name="Du Z.-J."/>
        </authorList>
    </citation>
    <scope>NUCLEOTIDE SEQUENCE [LARGE SCALE GENOMIC DNA]</scope>
    <source>
        <strain evidence="2 3">1E403</strain>
    </source>
</reference>
<dbReference type="AlphaFoldDB" id="A0A444HFF6"/>
<proteinExistence type="predicted"/>
<feature type="signal peptide" evidence="1">
    <location>
        <begin position="1"/>
        <end position="21"/>
    </location>
</feature>
<sequence length="271" mass="31026">MQFIRFSLILAFITLCSTVTAQQNKIRAAVLKESCLEKDPIKATEETLEVYLISLVDDEIISDLPEKNKMCFSLSVFFVLNDEGNVIPDHTEVKSESKNLISVVSKWVNNQPTYTPKDITIKERRSAYIVNLTFIRNSAKKKFHIATPEELAKKNIQPDYINYDQGPICGKCYTKNTYIEQLHCTNGQIHDYLKKHYRVPNHGKDLPLGMSIYFIIDSDGKTTPETFFGSSPDIYEDEVRRVIDEMPNIKPATIKGIPIYSRVGFSFILKK</sequence>
<evidence type="ECO:0000256" key="1">
    <source>
        <dbReference type="SAM" id="SignalP"/>
    </source>
</evidence>
<dbReference type="Proteomes" id="UP000287527">
    <property type="component" value="Unassembled WGS sequence"/>
</dbReference>
<keyword evidence="1" id="KW-0732">Signal</keyword>
<accession>A0A444HFF6</accession>
<dbReference type="EMBL" id="SBII01000001">
    <property type="protein sequence ID" value="RWX03681.1"/>
    <property type="molecule type" value="Genomic_DNA"/>
</dbReference>
<gene>
    <name evidence="2" type="ORF">EPI11_01775</name>
</gene>
<evidence type="ECO:0000313" key="3">
    <source>
        <dbReference type="Proteomes" id="UP000287527"/>
    </source>
</evidence>